<evidence type="ECO:0000259" key="1">
    <source>
        <dbReference type="Pfam" id="PF09995"/>
    </source>
</evidence>
<reference evidence="2 3" key="1">
    <citation type="journal article" date="2020" name="Syst. Appl. Microbiol.">
        <title>Arthrospiribacter ruber gen. nov., sp. nov., a novel bacterium isolated from Arthrospira cultures.</title>
        <authorList>
            <person name="Waleron M."/>
            <person name="Misztak A."/>
            <person name="Waleron M.M."/>
            <person name="Furmaniak M."/>
            <person name="Mrozik A."/>
            <person name="Waleron K."/>
        </authorList>
    </citation>
    <scope>NUCLEOTIDE SEQUENCE [LARGE SCALE GENOMIC DNA]</scope>
    <source>
        <strain evidence="2 3">DPMB0001</strain>
    </source>
</reference>
<dbReference type="PANTHER" id="PTHR37539:SF1">
    <property type="entry name" value="ER-BOUND OXYGENASE MPAB_MPAB'_RUBBER OXYGENASE CATALYTIC DOMAIN-CONTAINING PROTEIN"/>
    <property type="match status" value="1"/>
</dbReference>
<dbReference type="InterPro" id="IPR018713">
    <property type="entry name" value="MPAB/Lcp_cat_dom"/>
</dbReference>
<dbReference type="Proteomes" id="UP000727490">
    <property type="component" value="Unassembled WGS sequence"/>
</dbReference>
<dbReference type="PANTHER" id="PTHR37539">
    <property type="entry name" value="SECRETED PROTEIN-RELATED"/>
    <property type="match status" value="1"/>
</dbReference>
<evidence type="ECO:0000313" key="2">
    <source>
        <dbReference type="EMBL" id="MBW3468457.1"/>
    </source>
</evidence>
<accession>A0A951IY24</accession>
<gene>
    <name evidence="2" type="ORF">EGN73_11635</name>
</gene>
<proteinExistence type="predicted"/>
<dbReference type="AlphaFoldDB" id="A0A951IY24"/>
<sequence>MEKLKLYTQENLDKLRKLGDPLADQAVLDLITHPDIVSLINSYQNFPSESDWSGFPLSVQKYFQSFSRQVEFLDEKKIVLAQEYFSQNGHFYLSMLGFYSLPYCYAFADGAQVLVRSKRITEESGKRLAETALFLLDCFKPGGFLGDDKHALLSIAKVRLIHAFSRYFVGKYATDWQEAWGLPINQEDMIGTNLSFSLLVIRGMEKLKKSTGQNVYLAVFHYWKVIGAYLGLDTRFWPENPKEAFELEKMIRKRHLRPSEAGKILIRSLLSFYEEDIPNPQMAKAAESLVSFFVGNQVSEALDIQQILPLRSEPVRLLLEFNFWKDGNSKMSYSKIRSQFLCRQKEKFPEGLSLSVPLVNRS</sequence>
<dbReference type="InterPro" id="IPR037473">
    <property type="entry name" value="Lcp-like"/>
</dbReference>
<comment type="caution">
    <text evidence="2">The sequence shown here is derived from an EMBL/GenBank/DDBJ whole genome shotgun (WGS) entry which is preliminary data.</text>
</comment>
<dbReference type="EMBL" id="RPHB01000005">
    <property type="protein sequence ID" value="MBW3468457.1"/>
    <property type="molecule type" value="Genomic_DNA"/>
</dbReference>
<name>A0A951IY24_9BACT</name>
<organism evidence="2 3">
    <name type="scientific">Arthrospiribacter ruber</name>
    <dbReference type="NCBI Taxonomy" id="2487934"/>
    <lineage>
        <taxon>Bacteria</taxon>
        <taxon>Pseudomonadati</taxon>
        <taxon>Bacteroidota</taxon>
        <taxon>Cytophagia</taxon>
        <taxon>Cytophagales</taxon>
        <taxon>Cyclobacteriaceae</taxon>
        <taxon>Arthrospiribacter</taxon>
    </lineage>
</organism>
<evidence type="ECO:0000313" key="3">
    <source>
        <dbReference type="Proteomes" id="UP000727490"/>
    </source>
</evidence>
<dbReference type="RefSeq" id="WP_219289795.1">
    <property type="nucleotide sequence ID" value="NZ_RPHB01000005.1"/>
</dbReference>
<dbReference type="Pfam" id="PF09995">
    <property type="entry name" value="MPAB_Lcp_cat"/>
    <property type="match status" value="1"/>
</dbReference>
<keyword evidence="3" id="KW-1185">Reference proteome</keyword>
<feature type="domain" description="ER-bound oxygenase mpaB/mpaB'/Rubber oxygenase catalytic" evidence="1">
    <location>
        <begin position="117"/>
        <end position="304"/>
    </location>
</feature>
<dbReference type="GO" id="GO:0016491">
    <property type="term" value="F:oxidoreductase activity"/>
    <property type="evidence" value="ECO:0007669"/>
    <property type="project" value="InterPro"/>
</dbReference>
<protein>
    <submittedName>
        <fullName evidence="2">DUF2236 domain-containing protein</fullName>
    </submittedName>
</protein>